<dbReference type="GO" id="GO:0003677">
    <property type="term" value="F:DNA binding"/>
    <property type="evidence" value="ECO:0007669"/>
    <property type="project" value="UniProtKB-KW"/>
</dbReference>
<evidence type="ECO:0000313" key="2">
    <source>
        <dbReference type="Proteomes" id="UP000754710"/>
    </source>
</evidence>
<keyword evidence="2" id="KW-1185">Reference proteome</keyword>
<dbReference type="Pfam" id="PF04237">
    <property type="entry name" value="YjbR"/>
    <property type="match status" value="1"/>
</dbReference>
<keyword evidence="1" id="KW-0238">DNA-binding</keyword>
<dbReference type="Gene3D" id="3.90.1150.30">
    <property type="match status" value="1"/>
</dbReference>
<dbReference type="Proteomes" id="UP000754710">
    <property type="component" value="Unassembled WGS sequence"/>
</dbReference>
<sequence length="114" mass="13041">MPWTTGGRHGIVDDVATEDDVRRICLALPGVTERLSWGRPAWFARTLMARLWEDGVVTVKTEERDALAGSEPETFYWTPHHDRSPNLVLVRLDRVADDELHELLEESYRLASGR</sequence>
<gene>
    <name evidence="1" type="ORF">K1X13_00460</name>
</gene>
<reference evidence="1 2" key="1">
    <citation type="submission" date="2021-08" db="EMBL/GenBank/DDBJ databases">
        <title>Nocardioides bacterium WL0053 sp. nov., isolated from the sediment.</title>
        <authorList>
            <person name="Wang L."/>
            <person name="Zhang D."/>
            <person name="Zhang A."/>
        </authorList>
    </citation>
    <scope>NUCLEOTIDE SEQUENCE [LARGE SCALE GENOMIC DNA]</scope>
    <source>
        <strain evidence="1 2">WL0053</strain>
    </source>
</reference>
<evidence type="ECO:0000313" key="1">
    <source>
        <dbReference type="EMBL" id="MBY9073280.1"/>
    </source>
</evidence>
<accession>A0ABS7RE32</accession>
<dbReference type="RefSeq" id="WP_221023095.1">
    <property type="nucleotide sequence ID" value="NZ_JAIEZQ010000001.1"/>
</dbReference>
<name>A0ABS7RE32_9ACTN</name>
<organism evidence="1 2">
    <name type="scientific">Nocardioides jiangsuensis</name>
    <dbReference type="NCBI Taxonomy" id="2866161"/>
    <lineage>
        <taxon>Bacteria</taxon>
        <taxon>Bacillati</taxon>
        <taxon>Actinomycetota</taxon>
        <taxon>Actinomycetes</taxon>
        <taxon>Propionibacteriales</taxon>
        <taxon>Nocardioidaceae</taxon>
        <taxon>Nocardioides</taxon>
    </lineage>
</organism>
<dbReference type="SUPFAM" id="SSF142906">
    <property type="entry name" value="YjbR-like"/>
    <property type="match status" value="1"/>
</dbReference>
<dbReference type="InterPro" id="IPR038056">
    <property type="entry name" value="YjbR-like_sf"/>
</dbReference>
<comment type="caution">
    <text evidence="1">The sequence shown here is derived from an EMBL/GenBank/DDBJ whole genome shotgun (WGS) entry which is preliminary data.</text>
</comment>
<proteinExistence type="predicted"/>
<dbReference type="InterPro" id="IPR058532">
    <property type="entry name" value="YjbR/MT2646/Rv2570-like"/>
</dbReference>
<dbReference type="EMBL" id="JAIEZQ010000001">
    <property type="protein sequence ID" value="MBY9073280.1"/>
    <property type="molecule type" value="Genomic_DNA"/>
</dbReference>
<protein>
    <submittedName>
        <fullName evidence="1">MmcQ/YjbR family DNA-binding protein</fullName>
    </submittedName>
</protein>